<dbReference type="Gene3D" id="3.30.470.20">
    <property type="entry name" value="ATP-grasp fold, B domain"/>
    <property type="match status" value="1"/>
</dbReference>
<proteinExistence type="predicted"/>
<dbReference type="RefSeq" id="WP_328953887.1">
    <property type="nucleotide sequence ID" value="NZ_CP108110.1"/>
</dbReference>
<keyword evidence="4" id="KW-1185">Reference proteome</keyword>
<evidence type="ECO:0000256" key="1">
    <source>
        <dbReference type="PROSITE-ProRule" id="PRU00409"/>
    </source>
</evidence>
<dbReference type="PROSITE" id="PS50975">
    <property type="entry name" value="ATP_GRASP"/>
    <property type="match status" value="1"/>
</dbReference>
<dbReference type="Proteomes" id="UP001432222">
    <property type="component" value="Chromosome"/>
</dbReference>
<dbReference type="SUPFAM" id="SSF56059">
    <property type="entry name" value="Glutathione synthetase ATP-binding domain-like"/>
    <property type="match status" value="1"/>
</dbReference>
<dbReference type="EMBL" id="CP108110">
    <property type="protein sequence ID" value="WUQ82845.1"/>
    <property type="molecule type" value="Genomic_DNA"/>
</dbReference>
<organism evidence="3 4">
    <name type="scientific">Kitasatospora purpeofusca</name>
    <dbReference type="NCBI Taxonomy" id="67352"/>
    <lineage>
        <taxon>Bacteria</taxon>
        <taxon>Bacillati</taxon>
        <taxon>Actinomycetota</taxon>
        <taxon>Actinomycetes</taxon>
        <taxon>Kitasatosporales</taxon>
        <taxon>Streptomycetaceae</taxon>
        <taxon>Kitasatospora</taxon>
    </lineage>
</organism>
<keyword evidence="1" id="KW-0547">Nucleotide-binding</keyword>
<reference evidence="3" key="1">
    <citation type="submission" date="2022-10" db="EMBL/GenBank/DDBJ databases">
        <title>The complete genomes of actinobacterial strains from the NBC collection.</title>
        <authorList>
            <person name="Joergensen T.S."/>
            <person name="Alvarez Arevalo M."/>
            <person name="Sterndorff E.B."/>
            <person name="Faurdal D."/>
            <person name="Vuksanovic O."/>
            <person name="Mourched A.-S."/>
            <person name="Charusanti P."/>
            <person name="Shaw S."/>
            <person name="Blin K."/>
            <person name="Weber T."/>
        </authorList>
    </citation>
    <scope>NUCLEOTIDE SEQUENCE</scope>
    <source>
        <strain evidence="3">NBC_00222</strain>
    </source>
</reference>
<keyword evidence="1" id="KW-0067">ATP-binding</keyword>
<name>A0ABZ1TWV6_9ACTN</name>
<protein>
    <submittedName>
        <fullName evidence="3">ATP-grasp domain-containing protein</fullName>
    </submittedName>
</protein>
<evidence type="ECO:0000313" key="4">
    <source>
        <dbReference type="Proteomes" id="UP001432222"/>
    </source>
</evidence>
<feature type="domain" description="ATP-grasp" evidence="2">
    <location>
        <begin position="139"/>
        <end position="331"/>
    </location>
</feature>
<accession>A0ABZ1TWV6</accession>
<dbReference type="InterPro" id="IPR011761">
    <property type="entry name" value="ATP-grasp"/>
</dbReference>
<evidence type="ECO:0000259" key="2">
    <source>
        <dbReference type="PROSITE" id="PS50975"/>
    </source>
</evidence>
<evidence type="ECO:0000313" key="3">
    <source>
        <dbReference type="EMBL" id="WUQ82845.1"/>
    </source>
</evidence>
<gene>
    <name evidence="3" type="ORF">OHA16_07575</name>
</gene>
<sequence length="416" mass="45267">MNRTSPALDRSTPVLLVRVGRYPLAHGPLGAVRSLGRAGVQVRAIVEDRLTPTALSRYLTRAIVRPTSGREPAERLVATVADVGRRLARESGRRCVAVPTDDEAAVLLAEHAGELAPYFLLPPVPAALPRRLADKGTLYTDCLRYGIPAPYSAAPADRDELLEAAERCGYPLVLKNLAPFTRLSDPVVGHATVVHDEAELLRHCPPDRPLSVLAQVYLPDAQSEHWITHLCCGAAGEPLALFTGRKLRSYPPSGGFTTRAVAVSNPELAALAAGLCRRIGYSGIADLDWRLDLRDGRYKLLDFNPRTGAQFRLFETVDGVDVVRALHLSLTGRPVPRGPQLDRYYGVGQLDALSAAAALWRDHRPPTDLRPRRSTERAWLCRDDLVPVAAMTVRFTGQAIRRVAGTIPARARGGSP</sequence>